<keyword evidence="1" id="KW-0732">Signal</keyword>
<feature type="signal peptide" evidence="1">
    <location>
        <begin position="1"/>
        <end position="26"/>
    </location>
</feature>
<sequence>MRTRGLSTALCGTLPMLSALPSFLLGLKINLPLSSPPILQFVIDPLRIELTRIVLQVGHLRMSPDSCSKKAVRRPKARDKTMR</sequence>
<evidence type="ECO:0000313" key="3">
    <source>
        <dbReference type="Proteomes" id="UP000799423"/>
    </source>
</evidence>
<accession>A0A6A7B0M8</accession>
<proteinExistence type="predicted"/>
<evidence type="ECO:0008006" key="4">
    <source>
        <dbReference type="Google" id="ProtNLM"/>
    </source>
</evidence>
<protein>
    <recommendedName>
        <fullName evidence="4">Secreted protein</fullName>
    </recommendedName>
</protein>
<feature type="chain" id="PRO_5025557339" description="Secreted protein" evidence="1">
    <location>
        <begin position="27"/>
        <end position="83"/>
    </location>
</feature>
<evidence type="ECO:0000256" key="1">
    <source>
        <dbReference type="SAM" id="SignalP"/>
    </source>
</evidence>
<dbReference type="EMBL" id="MU006314">
    <property type="protein sequence ID" value="KAF2848942.1"/>
    <property type="molecule type" value="Genomic_DNA"/>
</dbReference>
<keyword evidence="3" id="KW-1185">Reference proteome</keyword>
<name>A0A6A7B0M8_9PLEO</name>
<evidence type="ECO:0000313" key="2">
    <source>
        <dbReference type="EMBL" id="KAF2848942.1"/>
    </source>
</evidence>
<dbReference type="Proteomes" id="UP000799423">
    <property type="component" value="Unassembled WGS sequence"/>
</dbReference>
<reference evidence="2" key="1">
    <citation type="submission" date="2020-01" db="EMBL/GenBank/DDBJ databases">
        <authorList>
            <consortium name="DOE Joint Genome Institute"/>
            <person name="Haridas S."/>
            <person name="Albert R."/>
            <person name="Binder M."/>
            <person name="Bloem J."/>
            <person name="Labutti K."/>
            <person name="Salamov A."/>
            <person name="Andreopoulos B."/>
            <person name="Baker S.E."/>
            <person name="Barry K."/>
            <person name="Bills G."/>
            <person name="Bluhm B.H."/>
            <person name="Cannon C."/>
            <person name="Castanera R."/>
            <person name="Culley D.E."/>
            <person name="Daum C."/>
            <person name="Ezra D."/>
            <person name="Gonzalez J.B."/>
            <person name="Henrissat B."/>
            <person name="Kuo A."/>
            <person name="Liang C."/>
            <person name="Lipzen A."/>
            <person name="Lutzoni F."/>
            <person name="Magnuson J."/>
            <person name="Mondo S."/>
            <person name="Nolan M."/>
            <person name="Ohm R."/>
            <person name="Pangilinan J."/>
            <person name="Park H.-J."/>
            <person name="Ramirez L."/>
            <person name="Alfaro M."/>
            <person name="Sun H."/>
            <person name="Tritt A."/>
            <person name="Yoshinaga Y."/>
            <person name="Zwiers L.-H."/>
            <person name="Turgeon B.G."/>
            <person name="Goodwin S.B."/>
            <person name="Spatafora J.W."/>
            <person name="Crous P.W."/>
            <person name="Grigoriev I.V."/>
        </authorList>
    </citation>
    <scope>NUCLEOTIDE SEQUENCE</scope>
    <source>
        <strain evidence="2">IPT5</strain>
    </source>
</reference>
<organism evidence="2 3">
    <name type="scientific">Plenodomus tracheiphilus IPT5</name>
    <dbReference type="NCBI Taxonomy" id="1408161"/>
    <lineage>
        <taxon>Eukaryota</taxon>
        <taxon>Fungi</taxon>
        <taxon>Dikarya</taxon>
        <taxon>Ascomycota</taxon>
        <taxon>Pezizomycotina</taxon>
        <taxon>Dothideomycetes</taxon>
        <taxon>Pleosporomycetidae</taxon>
        <taxon>Pleosporales</taxon>
        <taxon>Pleosporineae</taxon>
        <taxon>Leptosphaeriaceae</taxon>
        <taxon>Plenodomus</taxon>
    </lineage>
</organism>
<gene>
    <name evidence="2" type="ORF">T440DRAFT_469696</name>
</gene>
<dbReference type="AlphaFoldDB" id="A0A6A7B0M8"/>